<dbReference type="GO" id="GO:0006508">
    <property type="term" value="P:proteolysis"/>
    <property type="evidence" value="ECO:0007669"/>
    <property type="project" value="InterPro"/>
</dbReference>
<evidence type="ECO:0000259" key="1">
    <source>
        <dbReference type="Pfam" id="PF05649"/>
    </source>
</evidence>
<dbReference type="InterPro" id="IPR042089">
    <property type="entry name" value="Peptidase_M13_dom_2"/>
</dbReference>
<protein>
    <recommendedName>
        <fullName evidence="1">Peptidase M13 N-terminal domain-containing protein</fullName>
    </recommendedName>
</protein>
<accession>A0AAN8G3B0</accession>
<name>A0AAN8G3B0_TRICO</name>
<dbReference type="Gene3D" id="1.10.1380.10">
    <property type="entry name" value="Neutral endopeptidase , domain2"/>
    <property type="match status" value="1"/>
</dbReference>
<proteinExistence type="predicted"/>
<keyword evidence="3" id="KW-1185">Reference proteome</keyword>
<comment type="caution">
    <text evidence="2">The sequence shown here is derived from an EMBL/GenBank/DDBJ whole genome shotgun (WGS) entry which is preliminary data.</text>
</comment>
<dbReference type="AlphaFoldDB" id="A0AAN8G3B0"/>
<dbReference type="EMBL" id="WIXE01012651">
    <property type="protein sequence ID" value="KAK5975758.1"/>
    <property type="molecule type" value="Genomic_DNA"/>
</dbReference>
<dbReference type="Proteomes" id="UP001331761">
    <property type="component" value="Unassembled WGS sequence"/>
</dbReference>
<gene>
    <name evidence="2" type="ORF">GCK32_020488</name>
</gene>
<dbReference type="InterPro" id="IPR008753">
    <property type="entry name" value="Peptidase_M13_N"/>
</dbReference>
<evidence type="ECO:0000313" key="3">
    <source>
        <dbReference type="Proteomes" id="UP001331761"/>
    </source>
</evidence>
<dbReference type="Pfam" id="PF05649">
    <property type="entry name" value="Peptidase_M13_N"/>
    <property type="match status" value="1"/>
</dbReference>
<reference evidence="2 3" key="1">
    <citation type="submission" date="2019-10" db="EMBL/GenBank/DDBJ databases">
        <title>Assembly and Annotation for the nematode Trichostrongylus colubriformis.</title>
        <authorList>
            <person name="Martin J."/>
        </authorList>
    </citation>
    <scope>NUCLEOTIDE SEQUENCE [LARGE SCALE GENOMIC DNA]</scope>
    <source>
        <strain evidence="2">G859</strain>
        <tissue evidence="2">Whole worm</tissue>
    </source>
</reference>
<organism evidence="2 3">
    <name type="scientific">Trichostrongylus colubriformis</name>
    <name type="common">Black scour worm</name>
    <dbReference type="NCBI Taxonomy" id="6319"/>
    <lineage>
        <taxon>Eukaryota</taxon>
        <taxon>Metazoa</taxon>
        <taxon>Ecdysozoa</taxon>
        <taxon>Nematoda</taxon>
        <taxon>Chromadorea</taxon>
        <taxon>Rhabditida</taxon>
        <taxon>Rhabditina</taxon>
        <taxon>Rhabditomorpha</taxon>
        <taxon>Strongyloidea</taxon>
        <taxon>Trichostrongylidae</taxon>
        <taxon>Trichostrongylus</taxon>
    </lineage>
</organism>
<sequence length="114" mass="13287">MPRDYYVLPQFTKMLEFRAAMIQSIFIAFASLVLDDPTPFYDGIVKAAQEVAQFERDIAMASWPDTEMRDYSLQYNTFTLHQLETIYPEVGFQTYIENLLSGVDRDASWIAIRK</sequence>
<evidence type="ECO:0000313" key="2">
    <source>
        <dbReference type="EMBL" id="KAK5975758.1"/>
    </source>
</evidence>
<feature type="non-terminal residue" evidence="2">
    <location>
        <position position="114"/>
    </location>
</feature>
<feature type="domain" description="Peptidase M13 N-terminal" evidence="1">
    <location>
        <begin position="2"/>
        <end position="102"/>
    </location>
</feature>
<dbReference type="SUPFAM" id="SSF55486">
    <property type="entry name" value="Metalloproteases ('zincins'), catalytic domain"/>
    <property type="match status" value="1"/>
</dbReference>